<evidence type="ECO:0000256" key="1">
    <source>
        <dbReference type="SAM" id="Coils"/>
    </source>
</evidence>
<sequence length="97" mass="11169">MSNHPIDQKLAVLEKRVNELIKAYQSERAKNTQLEQVNQQLKTEVNGLEAKLADFQNQYKIAKIVSSTTVEKDEAVELKNKLNEYIKEIDRCIAHLS</sequence>
<dbReference type="EMBL" id="BNAG01000001">
    <property type="protein sequence ID" value="GHE51009.1"/>
    <property type="molecule type" value="Genomic_DNA"/>
</dbReference>
<organism evidence="2 3">
    <name type="scientific">Roseivirga thermotolerans</name>
    <dbReference type="NCBI Taxonomy" id="1758176"/>
    <lineage>
        <taxon>Bacteria</taxon>
        <taxon>Pseudomonadati</taxon>
        <taxon>Bacteroidota</taxon>
        <taxon>Cytophagia</taxon>
        <taxon>Cytophagales</taxon>
        <taxon>Roseivirgaceae</taxon>
        <taxon>Roseivirga</taxon>
    </lineage>
</organism>
<reference evidence="3" key="1">
    <citation type="journal article" date="2019" name="Int. J. Syst. Evol. Microbiol.">
        <title>The Global Catalogue of Microorganisms (GCM) 10K type strain sequencing project: providing services to taxonomists for standard genome sequencing and annotation.</title>
        <authorList>
            <consortium name="The Broad Institute Genomics Platform"/>
            <consortium name="The Broad Institute Genome Sequencing Center for Infectious Disease"/>
            <person name="Wu L."/>
            <person name="Ma J."/>
        </authorList>
    </citation>
    <scope>NUCLEOTIDE SEQUENCE [LARGE SCALE GENOMIC DNA]</scope>
    <source>
        <strain evidence="3">CGMCC 1.15111</strain>
    </source>
</reference>
<dbReference type="RefSeq" id="WP_229838473.1">
    <property type="nucleotide sequence ID" value="NZ_BNAG01000001.1"/>
</dbReference>
<protein>
    <recommendedName>
        <fullName evidence="4">Phenylalanyl-tRNA synthetase subunit beta</fullName>
    </recommendedName>
</protein>
<dbReference type="Gene3D" id="1.20.5.340">
    <property type="match status" value="1"/>
</dbReference>
<evidence type="ECO:0000313" key="3">
    <source>
        <dbReference type="Proteomes" id="UP000658258"/>
    </source>
</evidence>
<proteinExistence type="predicted"/>
<comment type="caution">
    <text evidence="2">The sequence shown here is derived from an EMBL/GenBank/DDBJ whole genome shotgun (WGS) entry which is preliminary data.</text>
</comment>
<name>A0ABQ3I3F3_9BACT</name>
<accession>A0ABQ3I3F3</accession>
<dbReference type="Proteomes" id="UP000658258">
    <property type="component" value="Unassembled WGS sequence"/>
</dbReference>
<keyword evidence="3" id="KW-1185">Reference proteome</keyword>
<evidence type="ECO:0000313" key="2">
    <source>
        <dbReference type="EMBL" id="GHE51009.1"/>
    </source>
</evidence>
<gene>
    <name evidence="2" type="ORF">GCM10011340_01340</name>
</gene>
<keyword evidence="1" id="KW-0175">Coiled coil</keyword>
<feature type="coiled-coil region" evidence="1">
    <location>
        <begin position="10"/>
        <end position="95"/>
    </location>
</feature>
<evidence type="ECO:0008006" key="4">
    <source>
        <dbReference type="Google" id="ProtNLM"/>
    </source>
</evidence>